<name>A0A2P6TKN9_CHLSO</name>
<sequence>MLSTPTGNLQVQASIVASGPQPVDVAVDKNRWLHFDTTRLKELGSTHAGFKAGSRPEIVERLVMERITYGQLAGADLRFLCGKADVKPSNNNQVMAKRLVEAPYPTAAESGTAVQVVSGLLAYKPWSAVNESEPVNAAVPFGRWMHFSKTKLKELGSKLASFKAGSRAEIAERLVMNRITYGHLVLADLKFLCEKAGVRPADNSRVMAKRLVEAPYPTADENSAADQERLRREQRAEQQRQAAADAPPTGWQECMRRLRARATQQGNKMTKEAFAVQLQEWEFMDTNGDCAVYHIISPLFGGADHPDNYRVLPAHHHSDYHVSEGLALWHHIAMLRLLGRTIVKKAMEVSLGDKQLAKRKLEELEEREEQFRGAVFPPLPLPRSQGGNNAAAPGGAVPPTPEAPAGAASAAQGTPGSTAQEPSEAGPSDGAGPSSKRARTDSGAPAGTSQAEEPEVAMEEDGGDA</sequence>
<gene>
    <name evidence="2" type="ORF">C2E21_6226</name>
</gene>
<organism evidence="2 3">
    <name type="scientific">Chlorella sorokiniana</name>
    <name type="common">Freshwater green alga</name>
    <dbReference type="NCBI Taxonomy" id="3076"/>
    <lineage>
        <taxon>Eukaryota</taxon>
        <taxon>Viridiplantae</taxon>
        <taxon>Chlorophyta</taxon>
        <taxon>core chlorophytes</taxon>
        <taxon>Trebouxiophyceae</taxon>
        <taxon>Chlorellales</taxon>
        <taxon>Chlorellaceae</taxon>
        <taxon>Chlorella clade</taxon>
        <taxon>Chlorella</taxon>
    </lineage>
</organism>
<feature type="compositionally biased region" description="Acidic residues" evidence="1">
    <location>
        <begin position="452"/>
        <end position="465"/>
    </location>
</feature>
<reference evidence="2 3" key="1">
    <citation type="journal article" date="2018" name="Plant J.">
        <title>Genome sequences of Chlorella sorokiniana UTEX 1602 and Micractinium conductrix SAG 241.80: implications to maltose excretion by a green alga.</title>
        <authorList>
            <person name="Arriola M.B."/>
            <person name="Velmurugan N."/>
            <person name="Zhang Y."/>
            <person name="Plunkett M.H."/>
            <person name="Hondzo H."/>
            <person name="Barney B.M."/>
        </authorList>
    </citation>
    <scope>NUCLEOTIDE SEQUENCE [LARGE SCALE GENOMIC DNA]</scope>
    <source>
        <strain evidence="3">UTEX 1602</strain>
    </source>
</reference>
<feature type="region of interest" description="Disordered" evidence="1">
    <location>
        <begin position="217"/>
        <end position="249"/>
    </location>
</feature>
<keyword evidence="3" id="KW-1185">Reference proteome</keyword>
<dbReference type="AlphaFoldDB" id="A0A2P6TKN9"/>
<feature type="compositionally biased region" description="Basic and acidic residues" evidence="1">
    <location>
        <begin position="226"/>
        <end position="238"/>
    </location>
</feature>
<evidence type="ECO:0000313" key="3">
    <source>
        <dbReference type="Proteomes" id="UP000239899"/>
    </source>
</evidence>
<feature type="compositionally biased region" description="Low complexity" evidence="1">
    <location>
        <begin position="384"/>
        <end position="395"/>
    </location>
</feature>
<evidence type="ECO:0000313" key="2">
    <source>
        <dbReference type="EMBL" id="PRW44845.1"/>
    </source>
</evidence>
<dbReference type="EMBL" id="LHPG02000012">
    <property type="protein sequence ID" value="PRW44845.1"/>
    <property type="molecule type" value="Genomic_DNA"/>
</dbReference>
<feature type="compositionally biased region" description="Low complexity" evidence="1">
    <location>
        <begin position="403"/>
        <end position="419"/>
    </location>
</feature>
<evidence type="ECO:0000256" key="1">
    <source>
        <dbReference type="SAM" id="MobiDB-lite"/>
    </source>
</evidence>
<protein>
    <submittedName>
        <fullName evidence="2">Uncharacterized protein</fullName>
    </submittedName>
</protein>
<feature type="region of interest" description="Disordered" evidence="1">
    <location>
        <begin position="370"/>
        <end position="465"/>
    </location>
</feature>
<dbReference type="Proteomes" id="UP000239899">
    <property type="component" value="Unassembled WGS sequence"/>
</dbReference>
<comment type="caution">
    <text evidence="2">The sequence shown here is derived from an EMBL/GenBank/DDBJ whole genome shotgun (WGS) entry which is preliminary data.</text>
</comment>
<proteinExistence type="predicted"/>
<accession>A0A2P6TKN9</accession>